<evidence type="ECO:0000256" key="8">
    <source>
        <dbReference type="PIRSR" id="PIRSR000808-3"/>
    </source>
</evidence>
<comment type="similarity">
    <text evidence="1">Belongs to the galactose-1-phosphate uridylyltransferase type 1 family.</text>
</comment>
<evidence type="ECO:0000256" key="7">
    <source>
        <dbReference type="PIRSR" id="PIRSR000808-1"/>
    </source>
</evidence>
<evidence type="ECO:0000313" key="12">
    <source>
        <dbReference type="Proteomes" id="UP000318437"/>
    </source>
</evidence>
<keyword evidence="6" id="KW-0119">Carbohydrate metabolism</keyword>
<feature type="binding site" evidence="8">
    <location>
        <position position="54"/>
    </location>
    <ligand>
        <name>Zn(2+)</name>
        <dbReference type="ChEBI" id="CHEBI:29105"/>
    </ligand>
</feature>
<dbReference type="AlphaFoldDB" id="A0A5C6D120"/>
<evidence type="ECO:0000256" key="2">
    <source>
        <dbReference type="ARBA" id="ARBA00022679"/>
    </source>
</evidence>
<evidence type="ECO:0000256" key="4">
    <source>
        <dbReference type="ARBA" id="ARBA00022723"/>
    </source>
</evidence>
<dbReference type="InterPro" id="IPR005849">
    <property type="entry name" value="GalP_Utransf_N"/>
</dbReference>
<keyword evidence="4 8" id="KW-0479">Metal-binding</keyword>
<dbReference type="OrthoDB" id="9769064at2"/>
<dbReference type="Proteomes" id="UP000318437">
    <property type="component" value="Unassembled WGS sequence"/>
</dbReference>
<dbReference type="InterPro" id="IPR005850">
    <property type="entry name" value="GalP_Utransf_C"/>
</dbReference>
<sequence length="338" mass="37364">MNLINQPAFELRIDPVTGRRVLIAEGRAARPTDFAASSVEQPSARGPVSTCPFCRGNEHQTPRELAQLNDAEGNWQVRVVPNKFPAVLLDAPVVVEDSSVLGRCESALGTHEVIIDSPQHICDWRDFSLESLAAVLGIYAERLRHAYEQLNLPAAVLFKNVGVLGGASLEHVHSQLMAFPFVPDVLECELQAASDFIIQQGECLFCKIIADELRHRRRLVHENDHFMAFCAYAGRQPYETCILPIKHASSFANLAEVTALAETLQSVIRRVAGILTPPAYNLILHTAPADDPRSDAFHWHWELIPRSTSLAGLEWGGGIYINSVSPERAARTLLEINI</sequence>
<evidence type="ECO:0000256" key="5">
    <source>
        <dbReference type="ARBA" id="ARBA00022833"/>
    </source>
</evidence>
<dbReference type="InterPro" id="IPR053177">
    <property type="entry name" value="ADP-glucose_phosphorylase"/>
</dbReference>
<reference evidence="11 12" key="1">
    <citation type="submission" date="2019-02" db="EMBL/GenBank/DDBJ databases">
        <title>Deep-cultivation of Planctomycetes and their phenomic and genomic characterization uncovers novel biology.</title>
        <authorList>
            <person name="Wiegand S."/>
            <person name="Jogler M."/>
            <person name="Boedeker C."/>
            <person name="Pinto D."/>
            <person name="Vollmers J."/>
            <person name="Rivas-Marin E."/>
            <person name="Kohn T."/>
            <person name="Peeters S.H."/>
            <person name="Heuer A."/>
            <person name="Rast P."/>
            <person name="Oberbeckmann S."/>
            <person name="Bunk B."/>
            <person name="Jeske O."/>
            <person name="Meyerdierks A."/>
            <person name="Storesund J.E."/>
            <person name="Kallscheuer N."/>
            <person name="Luecker S."/>
            <person name="Lage O.M."/>
            <person name="Pohl T."/>
            <person name="Merkel B.J."/>
            <person name="Hornburger P."/>
            <person name="Mueller R.-W."/>
            <person name="Bruemmer F."/>
            <person name="Labrenz M."/>
            <person name="Spormann A.M."/>
            <person name="Op Den Camp H."/>
            <person name="Overmann J."/>
            <person name="Amann R."/>
            <person name="Jetten M.S.M."/>
            <person name="Mascher T."/>
            <person name="Medema M.H."/>
            <person name="Devos D.P."/>
            <person name="Kaster A.-K."/>
            <person name="Ovreas L."/>
            <person name="Rohde M."/>
            <person name="Galperin M.Y."/>
            <person name="Jogler C."/>
        </authorList>
    </citation>
    <scope>NUCLEOTIDE SEQUENCE [LARGE SCALE GENOMIC DNA]</scope>
    <source>
        <strain evidence="11 12">Pla144</strain>
    </source>
</reference>
<feature type="binding site" evidence="8">
    <location>
        <position position="51"/>
    </location>
    <ligand>
        <name>Zn(2+)</name>
        <dbReference type="ChEBI" id="CHEBI:29105"/>
    </ligand>
</feature>
<keyword evidence="12" id="KW-1185">Reference proteome</keyword>
<keyword evidence="5 8" id="KW-0862">Zinc</keyword>
<dbReference type="SUPFAM" id="SSF54197">
    <property type="entry name" value="HIT-like"/>
    <property type="match status" value="2"/>
</dbReference>
<dbReference type="UniPathway" id="UPA00214"/>
<keyword evidence="2 11" id="KW-0808">Transferase</keyword>
<feature type="domain" description="Galactose-1-phosphate uridyl transferase N-terminal" evidence="9">
    <location>
        <begin position="10"/>
        <end position="183"/>
    </location>
</feature>
<dbReference type="EMBL" id="SJPS01000001">
    <property type="protein sequence ID" value="TWU29524.1"/>
    <property type="molecule type" value="Genomic_DNA"/>
</dbReference>
<dbReference type="PIRSF" id="PIRSF000808">
    <property type="entry name" value="GalT"/>
    <property type="match status" value="1"/>
</dbReference>
<evidence type="ECO:0000259" key="9">
    <source>
        <dbReference type="Pfam" id="PF01087"/>
    </source>
</evidence>
<evidence type="ECO:0000256" key="3">
    <source>
        <dbReference type="ARBA" id="ARBA00022695"/>
    </source>
</evidence>
<dbReference type="Gene3D" id="3.30.428.10">
    <property type="entry name" value="HIT-like"/>
    <property type="match status" value="2"/>
</dbReference>
<dbReference type="EC" id="2.7.7.12" evidence="11"/>
<dbReference type="GO" id="GO:0008270">
    <property type="term" value="F:zinc ion binding"/>
    <property type="evidence" value="ECO:0007669"/>
    <property type="project" value="InterPro"/>
</dbReference>
<dbReference type="PANTHER" id="PTHR42763">
    <property type="entry name" value="ADP-GLUCOSE PHOSPHORYLASE"/>
    <property type="match status" value="1"/>
</dbReference>
<feature type="binding site" evidence="8">
    <location>
        <position position="120"/>
    </location>
    <ligand>
        <name>Zn(2+)</name>
        <dbReference type="ChEBI" id="CHEBI:29105"/>
    </ligand>
</feature>
<feature type="binding site" evidence="8">
    <location>
        <position position="171"/>
    </location>
    <ligand>
        <name>Zn(2+)</name>
        <dbReference type="ChEBI" id="CHEBI:29105"/>
    </ligand>
</feature>
<dbReference type="GO" id="GO:0006012">
    <property type="term" value="P:galactose metabolic process"/>
    <property type="evidence" value="ECO:0007669"/>
    <property type="project" value="UniProtKB-UniPathway"/>
</dbReference>
<evidence type="ECO:0000256" key="1">
    <source>
        <dbReference type="ARBA" id="ARBA00010951"/>
    </source>
</evidence>
<keyword evidence="3 11" id="KW-0548">Nucleotidyltransferase</keyword>
<name>A0A5C6D120_9BACT</name>
<comment type="cofactor">
    <cofactor evidence="8">
        <name>Zn(2+)</name>
        <dbReference type="ChEBI" id="CHEBI:29105"/>
    </cofactor>
    <text evidence="8">Binds 1 zinc ion per subunit.</text>
</comment>
<dbReference type="Pfam" id="PF01087">
    <property type="entry name" value="GalP_UDP_transf"/>
    <property type="match status" value="1"/>
</dbReference>
<feature type="active site" description="Tele-UMP-histidine intermediate" evidence="7">
    <location>
        <position position="173"/>
    </location>
</feature>
<protein>
    <submittedName>
        <fullName evidence="11">Galactose-1-phosphate uridylyltransferase</fullName>
        <ecNumber evidence="11">2.7.7.12</ecNumber>
    </submittedName>
</protein>
<evidence type="ECO:0000313" key="11">
    <source>
        <dbReference type="EMBL" id="TWU29524.1"/>
    </source>
</evidence>
<evidence type="ECO:0000259" key="10">
    <source>
        <dbReference type="Pfam" id="PF02744"/>
    </source>
</evidence>
<comment type="caution">
    <text evidence="11">The sequence shown here is derived from an EMBL/GenBank/DDBJ whole genome shotgun (WGS) entry which is preliminary data.</text>
</comment>
<proteinExistence type="inferred from homology"/>
<feature type="domain" description="Galactose-1-phosphate uridyl transferase C-terminal" evidence="10">
    <location>
        <begin position="192"/>
        <end position="302"/>
    </location>
</feature>
<gene>
    <name evidence="11" type="primary">galT</name>
    <name evidence="11" type="ORF">Pla144_03020</name>
</gene>
<dbReference type="RefSeq" id="WP_146447539.1">
    <property type="nucleotide sequence ID" value="NZ_SJPS01000001.1"/>
</dbReference>
<evidence type="ECO:0000256" key="6">
    <source>
        <dbReference type="ARBA" id="ARBA00023277"/>
    </source>
</evidence>
<organism evidence="11 12">
    <name type="scientific">Bythopirellula polymerisocia</name>
    <dbReference type="NCBI Taxonomy" id="2528003"/>
    <lineage>
        <taxon>Bacteria</taxon>
        <taxon>Pseudomonadati</taxon>
        <taxon>Planctomycetota</taxon>
        <taxon>Planctomycetia</taxon>
        <taxon>Pirellulales</taxon>
        <taxon>Lacipirellulaceae</taxon>
        <taxon>Bythopirellula</taxon>
    </lineage>
</organism>
<dbReference type="InterPro" id="IPR001937">
    <property type="entry name" value="GalP_UDPtransf1"/>
</dbReference>
<dbReference type="GO" id="GO:0008108">
    <property type="term" value="F:UDP-glucose:hexose-1-phosphate uridylyltransferase activity"/>
    <property type="evidence" value="ECO:0007669"/>
    <property type="project" value="UniProtKB-EC"/>
</dbReference>
<accession>A0A5C6D120</accession>
<dbReference type="PANTHER" id="PTHR42763:SF2">
    <property type="entry name" value="ADP-GLUCOSE PHOSPHORYLASE"/>
    <property type="match status" value="1"/>
</dbReference>
<dbReference type="Pfam" id="PF02744">
    <property type="entry name" value="GalP_UDP_tr_C"/>
    <property type="match status" value="1"/>
</dbReference>
<dbReference type="InterPro" id="IPR036265">
    <property type="entry name" value="HIT-like_sf"/>
</dbReference>